<reference evidence="1 2" key="1">
    <citation type="submission" date="2024-06" db="EMBL/GenBank/DDBJ databases">
        <title>The Natural Products Discovery Center: Release of the First 8490 Sequenced Strains for Exploring Actinobacteria Biosynthetic Diversity.</title>
        <authorList>
            <person name="Kalkreuter E."/>
            <person name="Kautsar S.A."/>
            <person name="Yang D."/>
            <person name="Bader C.D."/>
            <person name="Teijaro C.N."/>
            <person name="Fluegel L."/>
            <person name="Davis C.M."/>
            <person name="Simpson J.R."/>
            <person name="Lauterbach L."/>
            <person name="Steele A.D."/>
            <person name="Gui C."/>
            <person name="Meng S."/>
            <person name="Li G."/>
            <person name="Viehrig K."/>
            <person name="Ye F."/>
            <person name="Su P."/>
            <person name="Kiefer A.F."/>
            <person name="Nichols A."/>
            <person name="Cepeda A.J."/>
            <person name="Yan W."/>
            <person name="Fan B."/>
            <person name="Jiang Y."/>
            <person name="Adhikari A."/>
            <person name="Zheng C.-J."/>
            <person name="Schuster L."/>
            <person name="Cowan T.M."/>
            <person name="Smanski M.J."/>
            <person name="Chevrette M.G."/>
            <person name="De Carvalho L.P.S."/>
            <person name="Shen B."/>
        </authorList>
    </citation>
    <scope>NUCLEOTIDE SEQUENCE [LARGE SCALE GENOMIC DNA]</scope>
    <source>
        <strain evidence="1 2">NPDC048274</strain>
    </source>
</reference>
<dbReference type="EMBL" id="JBEZLS010000012">
    <property type="protein sequence ID" value="MEU9353007.1"/>
    <property type="molecule type" value="Genomic_DNA"/>
</dbReference>
<accession>A0ABV3E8M7</accession>
<organism evidence="1 2">
    <name type="scientific">Streptomyces griseoloalbus</name>
    <dbReference type="NCBI Taxonomy" id="67303"/>
    <lineage>
        <taxon>Bacteria</taxon>
        <taxon>Bacillati</taxon>
        <taxon>Actinomycetota</taxon>
        <taxon>Actinomycetes</taxon>
        <taxon>Kitasatosporales</taxon>
        <taxon>Streptomycetaceae</taxon>
        <taxon>Streptomyces</taxon>
    </lineage>
</organism>
<gene>
    <name evidence="1" type="ORF">AB0D65_18900</name>
</gene>
<name>A0ABV3E8M7_9ACTN</name>
<sequence length="64" mass="7403">MSTVIDSLFSYRVKRGMEERFHAYLVTLISRGSVAQVVARETDDHPAVHLRRSCFMSCRKQLDT</sequence>
<evidence type="ECO:0000313" key="1">
    <source>
        <dbReference type="EMBL" id="MEU9353007.1"/>
    </source>
</evidence>
<keyword evidence="2" id="KW-1185">Reference proteome</keyword>
<protein>
    <submittedName>
        <fullName evidence="1">Uncharacterized protein</fullName>
    </submittedName>
</protein>
<proteinExistence type="predicted"/>
<dbReference type="RefSeq" id="WP_359982048.1">
    <property type="nucleotide sequence ID" value="NZ_JBEZLS010000012.1"/>
</dbReference>
<comment type="caution">
    <text evidence="1">The sequence shown here is derived from an EMBL/GenBank/DDBJ whole genome shotgun (WGS) entry which is preliminary data.</text>
</comment>
<evidence type="ECO:0000313" key="2">
    <source>
        <dbReference type="Proteomes" id="UP001551582"/>
    </source>
</evidence>
<dbReference type="Proteomes" id="UP001551582">
    <property type="component" value="Unassembled WGS sequence"/>
</dbReference>